<dbReference type="Gene3D" id="1.20.120.1760">
    <property type="match status" value="1"/>
</dbReference>
<organism evidence="16">
    <name type="scientific">hydrothermal vent metagenome</name>
    <dbReference type="NCBI Taxonomy" id="652676"/>
    <lineage>
        <taxon>unclassified sequences</taxon>
        <taxon>metagenomes</taxon>
        <taxon>ecological metagenomes</taxon>
    </lineage>
</organism>
<evidence type="ECO:0000256" key="6">
    <source>
        <dbReference type="ARBA" id="ARBA00022516"/>
    </source>
</evidence>
<comment type="similarity">
    <text evidence="3">Belongs to the CDP-alcohol phosphatidyltransferase class-I family.</text>
</comment>
<keyword evidence="9 15" id="KW-1133">Transmembrane helix</keyword>
<dbReference type="PANTHER" id="PTHR14269">
    <property type="entry name" value="CDP-DIACYLGLYCEROL--GLYCEROL-3-PHOSPHATE 3-PHOSPHATIDYLTRANSFERASE-RELATED"/>
    <property type="match status" value="1"/>
</dbReference>
<dbReference type="GO" id="GO:0003882">
    <property type="term" value="F:CDP-diacylglycerol-serine O-phosphatidyltransferase activity"/>
    <property type="evidence" value="ECO:0007669"/>
    <property type="project" value="UniProtKB-EC"/>
</dbReference>
<evidence type="ECO:0000256" key="8">
    <source>
        <dbReference type="ARBA" id="ARBA00022692"/>
    </source>
</evidence>
<dbReference type="InterPro" id="IPR043130">
    <property type="entry name" value="CDP-OH_PTrfase_TM_dom"/>
</dbReference>
<evidence type="ECO:0000256" key="9">
    <source>
        <dbReference type="ARBA" id="ARBA00022989"/>
    </source>
</evidence>
<dbReference type="InterPro" id="IPR004533">
    <property type="entry name" value="CDP-diaglyc--ser_O-PTrfase"/>
</dbReference>
<keyword evidence="7 16" id="KW-0808">Transferase</keyword>
<accession>A0A3B0ZVS0</accession>
<feature type="transmembrane region" description="Helical" evidence="15">
    <location>
        <begin position="165"/>
        <end position="184"/>
    </location>
</feature>
<dbReference type="PANTHER" id="PTHR14269:SF61">
    <property type="entry name" value="CDP-DIACYLGLYCEROL--SERINE O-PHOSPHATIDYLTRANSFERASE"/>
    <property type="match status" value="1"/>
</dbReference>
<sequence>MDKSDRAKRYKRGIYLLPNLFTTAALFCGFYAIIAAMQNNFIVAAIAIFIAMLLDGLDGRVARLTNTQSDFGAQYDSLADLISFGLAPSLVMYQWSLLNMGKAGWLVAFIYAATAALRLARFNTQVGTADKNFFQGLPSPAAAALVAGAVWVGQDYSVSGRIVDILAMFVTVTSGLLMVSNIRYNSFKGIDFKGKIPFFLLLVIMLVIVFISYEPAVILFGIFVIYAISGPVYTLVELRKRRAMRRAYKKARKLRKENKS</sequence>
<feature type="transmembrane region" description="Helical" evidence="15">
    <location>
        <begin position="219"/>
        <end position="236"/>
    </location>
</feature>
<evidence type="ECO:0000256" key="14">
    <source>
        <dbReference type="ARBA" id="ARBA00032361"/>
    </source>
</evidence>
<keyword evidence="11 15" id="KW-0472">Membrane</keyword>
<feature type="transmembrane region" description="Helical" evidence="15">
    <location>
        <begin position="132"/>
        <end position="153"/>
    </location>
</feature>
<feature type="transmembrane region" description="Helical" evidence="15">
    <location>
        <begin position="40"/>
        <end position="57"/>
    </location>
</feature>
<reference evidence="16" key="1">
    <citation type="submission" date="2018-06" db="EMBL/GenBank/DDBJ databases">
        <authorList>
            <person name="Zhirakovskaya E."/>
        </authorList>
    </citation>
    <scope>NUCLEOTIDE SEQUENCE</scope>
</reference>
<feature type="transmembrane region" description="Helical" evidence="15">
    <location>
        <begin position="78"/>
        <end position="97"/>
    </location>
</feature>
<keyword evidence="12" id="KW-0594">Phospholipid biosynthesis</keyword>
<comment type="catalytic activity">
    <reaction evidence="1">
        <text>a CDP-1,2-diacyl-sn-glycerol + L-serine = a 1,2-diacyl-sn-glycero-3-phospho-L-serine + CMP + H(+)</text>
        <dbReference type="Rhea" id="RHEA:16913"/>
        <dbReference type="ChEBI" id="CHEBI:15378"/>
        <dbReference type="ChEBI" id="CHEBI:33384"/>
        <dbReference type="ChEBI" id="CHEBI:57262"/>
        <dbReference type="ChEBI" id="CHEBI:58332"/>
        <dbReference type="ChEBI" id="CHEBI:60377"/>
        <dbReference type="EC" id="2.7.8.8"/>
    </reaction>
</comment>
<protein>
    <recommendedName>
        <fullName evidence="5">CDP-diacylglycerol--serine O-phosphatidyltransferase</fullName>
        <ecNumber evidence="4">2.7.8.8</ecNumber>
    </recommendedName>
    <alternativeName>
        <fullName evidence="14">Phosphatidylserine synthase</fullName>
    </alternativeName>
</protein>
<dbReference type="PROSITE" id="PS00379">
    <property type="entry name" value="CDP_ALCOHOL_P_TRANSF"/>
    <property type="match status" value="1"/>
</dbReference>
<evidence type="ECO:0000256" key="11">
    <source>
        <dbReference type="ARBA" id="ARBA00023136"/>
    </source>
</evidence>
<evidence type="ECO:0000313" key="16">
    <source>
        <dbReference type="EMBL" id="VAW91522.1"/>
    </source>
</evidence>
<evidence type="ECO:0000256" key="1">
    <source>
        <dbReference type="ARBA" id="ARBA00000287"/>
    </source>
</evidence>
<evidence type="ECO:0000256" key="2">
    <source>
        <dbReference type="ARBA" id="ARBA00004127"/>
    </source>
</evidence>
<feature type="transmembrane region" description="Helical" evidence="15">
    <location>
        <begin position="196"/>
        <end position="213"/>
    </location>
</feature>
<dbReference type="EMBL" id="UOFS01000006">
    <property type="protein sequence ID" value="VAW91522.1"/>
    <property type="molecule type" value="Genomic_DNA"/>
</dbReference>
<dbReference type="InterPro" id="IPR048254">
    <property type="entry name" value="CDP_ALCOHOL_P_TRANSF_CS"/>
</dbReference>
<dbReference type="GO" id="GO:0012505">
    <property type="term" value="C:endomembrane system"/>
    <property type="evidence" value="ECO:0007669"/>
    <property type="project" value="UniProtKB-SubCell"/>
</dbReference>
<dbReference type="EC" id="2.7.8.8" evidence="4"/>
<dbReference type="AlphaFoldDB" id="A0A3B0ZVS0"/>
<keyword evidence="10" id="KW-0443">Lipid metabolism</keyword>
<keyword evidence="13" id="KW-1208">Phospholipid metabolism</keyword>
<evidence type="ECO:0000256" key="5">
    <source>
        <dbReference type="ARBA" id="ARBA00017171"/>
    </source>
</evidence>
<gene>
    <name evidence="16" type="ORF">MNBD_GAMMA22-2759</name>
</gene>
<evidence type="ECO:0000256" key="3">
    <source>
        <dbReference type="ARBA" id="ARBA00010441"/>
    </source>
</evidence>
<evidence type="ECO:0000256" key="4">
    <source>
        <dbReference type="ARBA" id="ARBA00013174"/>
    </source>
</evidence>
<keyword evidence="6" id="KW-0444">Lipid biosynthesis</keyword>
<dbReference type="InterPro" id="IPR000462">
    <property type="entry name" value="CDP-OH_P_trans"/>
</dbReference>
<evidence type="ECO:0000256" key="7">
    <source>
        <dbReference type="ARBA" id="ARBA00022679"/>
    </source>
</evidence>
<proteinExistence type="inferred from homology"/>
<dbReference type="GO" id="GO:0008654">
    <property type="term" value="P:phospholipid biosynthetic process"/>
    <property type="evidence" value="ECO:0007669"/>
    <property type="project" value="UniProtKB-KW"/>
</dbReference>
<dbReference type="GO" id="GO:0016020">
    <property type="term" value="C:membrane"/>
    <property type="evidence" value="ECO:0007669"/>
    <property type="project" value="InterPro"/>
</dbReference>
<dbReference type="Pfam" id="PF01066">
    <property type="entry name" value="CDP-OH_P_transf"/>
    <property type="match status" value="1"/>
</dbReference>
<name>A0A3B0ZVS0_9ZZZZ</name>
<dbReference type="InterPro" id="IPR050324">
    <property type="entry name" value="CDP-alcohol_PTase-I"/>
</dbReference>
<keyword evidence="8 15" id="KW-0812">Transmembrane</keyword>
<comment type="subcellular location">
    <subcellularLocation>
        <location evidence="2">Endomembrane system</location>
        <topology evidence="2">Multi-pass membrane protein</topology>
    </subcellularLocation>
</comment>
<evidence type="ECO:0000256" key="12">
    <source>
        <dbReference type="ARBA" id="ARBA00023209"/>
    </source>
</evidence>
<evidence type="ECO:0000256" key="10">
    <source>
        <dbReference type="ARBA" id="ARBA00023098"/>
    </source>
</evidence>
<dbReference type="NCBIfam" id="TIGR00473">
    <property type="entry name" value="pssA"/>
    <property type="match status" value="1"/>
</dbReference>
<evidence type="ECO:0000256" key="13">
    <source>
        <dbReference type="ARBA" id="ARBA00023264"/>
    </source>
</evidence>
<evidence type="ECO:0000256" key="15">
    <source>
        <dbReference type="SAM" id="Phobius"/>
    </source>
</evidence>
<feature type="transmembrane region" description="Helical" evidence="15">
    <location>
        <begin position="12"/>
        <end position="34"/>
    </location>
</feature>
<feature type="transmembrane region" description="Helical" evidence="15">
    <location>
        <begin position="103"/>
        <end position="120"/>
    </location>
</feature>